<dbReference type="SMART" id="SM00316">
    <property type="entry name" value="S1"/>
    <property type="match status" value="1"/>
</dbReference>
<dbReference type="PANTHER" id="PTHR11252:SF0">
    <property type="entry name" value="POLYRIBONUCLEOTIDE NUCLEOTIDYLTRANSFERASE 1, MITOCHONDRIAL"/>
    <property type="match status" value="1"/>
</dbReference>
<dbReference type="Proteomes" id="UP000031258">
    <property type="component" value="Unassembled WGS sequence"/>
</dbReference>
<dbReference type="Pfam" id="PF03726">
    <property type="entry name" value="PNPase"/>
    <property type="match status" value="1"/>
</dbReference>
<dbReference type="SUPFAM" id="SSF55666">
    <property type="entry name" value="Ribonuclease PH domain 2-like"/>
    <property type="match status" value="2"/>
</dbReference>
<gene>
    <name evidence="11" type="primary">pnp_2</name>
    <name evidence="8" type="synonym">pnp</name>
    <name evidence="11" type="ORF">NF27_CG01620</name>
</gene>
<evidence type="ECO:0000256" key="5">
    <source>
        <dbReference type="ARBA" id="ARBA00022723"/>
    </source>
</evidence>
<evidence type="ECO:0000256" key="9">
    <source>
        <dbReference type="SAM" id="MobiDB-lite"/>
    </source>
</evidence>
<dbReference type="EMBL" id="JSWE01000058">
    <property type="protein sequence ID" value="KIE05982.1"/>
    <property type="molecule type" value="Genomic_DNA"/>
</dbReference>
<dbReference type="STRING" id="86105.NF27_CG01620"/>
<dbReference type="InterPro" id="IPR015848">
    <property type="entry name" value="PNPase_PH_RNA-bd_bac/org-type"/>
</dbReference>
<evidence type="ECO:0000313" key="11">
    <source>
        <dbReference type="EMBL" id="KIE05982.1"/>
    </source>
</evidence>
<dbReference type="AlphaFoldDB" id="A0A0C1MV38"/>
<dbReference type="Pfam" id="PF00575">
    <property type="entry name" value="S1"/>
    <property type="match status" value="1"/>
</dbReference>
<dbReference type="FunFam" id="3.30.230.70:FF:000001">
    <property type="entry name" value="Polyribonucleotide nucleotidyltransferase"/>
    <property type="match status" value="1"/>
</dbReference>
<dbReference type="InterPro" id="IPR036612">
    <property type="entry name" value="KH_dom_type_1_sf"/>
</dbReference>
<evidence type="ECO:0000313" key="12">
    <source>
        <dbReference type="Proteomes" id="UP000031258"/>
    </source>
</evidence>
<dbReference type="Gene3D" id="2.40.50.140">
    <property type="entry name" value="Nucleic acid-binding proteins"/>
    <property type="match status" value="1"/>
</dbReference>
<dbReference type="InterPro" id="IPR012340">
    <property type="entry name" value="NA-bd_OB-fold"/>
</dbReference>
<dbReference type="SUPFAM" id="SSF54791">
    <property type="entry name" value="Eukaryotic type KH-domain (KH-domain type I)"/>
    <property type="match status" value="1"/>
</dbReference>
<dbReference type="InterPro" id="IPR020568">
    <property type="entry name" value="Ribosomal_Su5_D2-typ_SF"/>
</dbReference>
<dbReference type="FunFam" id="3.30.1370.10:FF:000001">
    <property type="entry name" value="Polyribonucleotide nucleotidyltransferase"/>
    <property type="match status" value="1"/>
</dbReference>
<keyword evidence="5 8" id="KW-0479">Metal-binding</keyword>
<feature type="region of interest" description="Disordered" evidence="9">
    <location>
        <begin position="689"/>
        <end position="838"/>
    </location>
</feature>
<organism evidence="11 12">
    <name type="scientific">Candidatus Jidaibacter acanthamoebae</name>
    <dbReference type="NCBI Taxonomy" id="86105"/>
    <lineage>
        <taxon>Bacteria</taxon>
        <taxon>Pseudomonadati</taxon>
        <taxon>Pseudomonadota</taxon>
        <taxon>Alphaproteobacteria</taxon>
        <taxon>Rickettsiales</taxon>
        <taxon>Candidatus Midichloriaceae</taxon>
        <taxon>Candidatus Jidaibacter</taxon>
    </lineage>
</organism>
<accession>A0A0C1MV38</accession>
<feature type="compositionally biased region" description="Basic and acidic residues" evidence="9">
    <location>
        <begin position="712"/>
        <end position="809"/>
    </location>
</feature>
<dbReference type="CDD" id="cd11364">
    <property type="entry name" value="RNase_PH_PNPase_2"/>
    <property type="match status" value="1"/>
</dbReference>
<keyword evidence="2 8" id="KW-0963">Cytoplasm</keyword>
<comment type="catalytic activity">
    <reaction evidence="8">
        <text>RNA(n+1) + phosphate = RNA(n) + a ribonucleoside 5'-diphosphate</text>
        <dbReference type="Rhea" id="RHEA:22096"/>
        <dbReference type="Rhea" id="RHEA-COMP:14527"/>
        <dbReference type="Rhea" id="RHEA-COMP:17342"/>
        <dbReference type="ChEBI" id="CHEBI:43474"/>
        <dbReference type="ChEBI" id="CHEBI:57930"/>
        <dbReference type="ChEBI" id="CHEBI:140395"/>
        <dbReference type="EC" id="2.7.7.8"/>
    </reaction>
</comment>
<feature type="binding site" evidence="8">
    <location>
        <position position="491"/>
    </location>
    <ligand>
        <name>Mg(2+)</name>
        <dbReference type="ChEBI" id="CHEBI:18420"/>
    </ligand>
</feature>
<dbReference type="PROSITE" id="PS50084">
    <property type="entry name" value="KH_TYPE_1"/>
    <property type="match status" value="1"/>
</dbReference>
<evidence type="ECO:0000256" key="7">
    <source>
        <dbReference type="ARBA" id="ARBA00022884"/>
    </source>
</evidence>
<keyword evidence="12" id="KW-1185">Reference proteome</keyword>
<evidence type="ECO:0000259" key="10">
    <source>
        <dbReference type="PROSITE" id="PS50126"/>
    </source>
</evidence>
<dbReference type="InterPro" id="IPR036456">
    <property type="entry name" value="PNPase_PH_RNA-bd_sf"/>
</dbReference>
<dbReference type="SMART" id="SM00322">
    <property type="entry name" value="KH"/>
    <property type="match status" value="1"/>
</dbReference>
<dbReference type="InterPro" id="IPR001247">
    <property type="entry name" value="ExoRNase_PH_dom1"/>
</dbReference>
<dbReference type="GO" id="GO:0005829">
    <property type="term" value="C:cytosol"/>
    <property type="evidence" value="ECO:0007669"/>
    <property type="project" value="TreeGrafter"/>
</dbReference>
<dbReference type="SUPFAM" id="SSF54211">
    <property type="entry name" value="Ribosomal protein S5 domain 2-like"/>
    <property type="match status" value="2"/>
</dbReference>
<dbReference type="PANTHER" id="PTHR11252">
    <property type="entry name" value="POLYRIBONUCLEOTIDE NUCLEOTIDYLTRANSFERASE"/>
    <property type="match status" value="1"/>
</dbReference>
<dbReference type="GO" id="GO:0004654">
    <property type="term" value="F:polyribonucleotide nucleotidyltransferase activity"/>
    <property type="evidence" value="ECO:0007669"/>
    <property type="project" value="UniProtKB-UniRule"/>
</dbReference>
<evidence type="ECO:0000256" key="4">
    <source>
        <dbReference type="ARBA" id="ARBA00022695"/>
    </source>
</evidence>
<dbReference type="EC" id="2.7.7.8" evidence="8"/>
<evidence type="ECO:0000256" key="2">
    <source>
        <dbReference type="ARBA" id="ARBA00022490"/>
    </source>
</evidence>
<dbReference type="PROSITE" id="PS50126">
    <property type="entry name" value="S1"/>
    <property type="match status" value="1"/>
</dbReference>
<dbReference type="GO" id="GO:0006402">
    <property type="term" value="P:mRNA catabolic process"/>
    <property type="evidence" value="ECO:0007669"/>
    <property type="project" value="UniProtKB-UniRule"/>
</dbReference>
<dbReference type="GO" id="GO:0003723">
    <property type="term" value="F:RNA binding"/>
    <property type="evidence" value="ECO:0007669"/>
    <property type="project" value="UniProtKB-UniRule"/>
</dbReference>
<dbReference type="CDD" id="cd02393">
    <property type="entry name" value="KH-I_PNPase"/>
    <property type="match status" value="1"/>
</dbReference>
<dbReference type="Gene3D" id="3.30.1370.10">
    <property type="entry name" value="K Homology domain, type 1"/>
    <property type="match status" value="1"/>
</dbReference>
<dbReference type="InterPro" id="IPR003029">
    <property type="entry name" value="S1_domain"/>
</dbReference>
<evidence type="ECO:0000256" key="3">
    <source>
        <dbReference type="ARBA" id="ARBA00022679"/>
    </source>
</evidence>
<feature type="domain" description="S1 motif" evidence="10">
    <location>
        <begin position="621"/>
        <end position="690"/>
    </location>
</feature>
<dbReference type="SUPFAM" id="SSF46915">
    <property type="entry name" value="Polynucleotide phosphorylase/guanosine pentaphosphate synthase (PNPase/GPSI), domain 3"/>
    <property type="match status" value="1"/>
</dbReference>
<comment type="caution">
    <text evidence="11">The sequence shown here is derived from an EMBL/GenBank/DDBJ whole genome shotgun (WGS) entry which is preliminary data.</text>
</comment>
<dbReference type="InterPro" id="IPR012162">
    <property type="entry name" value="PNPase"/>
</dbReference>
<proteinExistence type="inferred from homology"/>
<dbReference type="Pfam" id="PF01138">
    <property type="entry name" value="RNase_PH"/>
    <property type="match status" value="2"/>
</dbReference>
<dbReference type="InterPro" id="IPR015847">
    <property type="entry name" value="ExoRNase_PH_dom2"/>
</dbReference>
<dbReference type="Pfam" id="PF00013">
    <property type="entry name" value="KH_1"/>
    <property type="match status" value="1"/>
</dbReference>
<dbReference type="Pfam" id="PF03725">
    <property type="entry name" value="RNase_PH_C"/>
    <property type="match status" value="1"/>
</dbReference>
<dbReference type="InterPro" id="IPR004088">
    <property type="entry name" value="KH_dom_type_1"/>
</dbReference>
<keyword evidence="3 8" id="KW-0808">Transferase</keyword>
<dbReference type="GO" id="GO:0006396">
    <property type="term" value="P:RNA processing"/>
    <property type="evidence" value="ECO:0007669"/>
    <property type="project" value="InterPro"/>
</dbReference>
<protein>
    <recommendedName>
        <fullName evidence="8">Polyribonucleotide nucleotidyltransferase</fullName>
        <ecNumber evidence="8">2.7.7.8</ecNumber>
    </recommendedName>
    <alternativeName>
        <fullName evidence="8">Polynucleotide phosphorylase</fullName>
        <shortName evidence="8">PNPase</shortName>
    </alternativeName>
</protein>
<comment type="cofactor">
    <cofactor evidence="8">
        <name>Mg(2+)</name>
        <dbReference type="ChEBI" id="CHEBI:18420"/>
    </cofactor>
</comment>
<dbReference type="HAMAP" id="MF_01595">
    <property type="entry name" value="PNPase"/>
    <property type="match status" value="1"/>
</dbReference>
<comment type="function">
    <text evidence="8">Involved in mRNA degradation. Catalyzes the phosphorolysis of single-stranded polyribonucleotides processively in the 3'- to 5'-direction.</text>
</comment>
<feature type="compositionally biased region" description="Basic and acidic residues" evidence="9">
    <location>
        <begin position="689"/>
        <end position="702"/>
    </location>
</feature>
<dbReference type="InterPro" id="IPR036345">
    <property type="entry name" value="ExoRNase_PH_dom2_sf"/>
</dbReference>
<dbReference type="Gene3D" id="3.30.230.70">
    <property type="entry name" value="GHMP Kinase, N-terminal domain"/>
    <property type="match status" value="2"/>
</dbReference>
<evidence type="ECO:0000256" key="6">
    <source>
        <dbReference type="ARBA" id="ARBA00022842"/>
    </source>
</evidence>
<dbReference type="FunFam" id="3.30.230.70:FF:000002">
    <property type="entry name" value="Polyribonucleotide nucleotidyltransferase"/>
    <property type="match status" value="1"/>
</dbReference>
<keyword evidence="7 8" id="KW-0694">RNA-binding</keyword>
<comment type="subcellular location">
    <subcellularLocation>
        <location evidence="8">Cytoplasm</location>
    </subcellularLocation>
</comment>
<keyword evidence="6 8" id="KW-0460">Magnesium</keyword>
<comment type="similarity">
    <text evidence="1 8">Belongs to the polyribonucleotide nucleotidyltransferase family.</text>
</comment>
<reference evidence="11 12" key="1">
    <citation type="submission" date="2014-11" db="EMBL/GenBank/DDBJ databases">
        <title>A Rickettsiales Symbiont of Amoebae With Ancient Features.</title>
        <authorList>
            <person name="Schulz F."/>
            <person name="Martijn J."/>
            <person name="Wascher F."/>
            <person name="Kostanjsek R."/>
            <person name="Ettema T.J."/>
            <person name="Horn M."/>
        </authorList>
    </citation>
    <scope>NUCLEOTIDE SEQUENCE [LARGE SCALE GENOMIC DNA]</scope>
    <source>
        <strain evidence="11 12">UWC36</strain>
    </source>
</reference>
<dbReference type="OrthoDB" id="9804305at2"/>
<dbReference type="InterPro" id="IPR004087">
    <property type="entry name" value="KH_dom"/>
</dbReference>
<dbReference type="InterPro" id="IPR027408">
    <property type="entry name" value="PNPase/RNase_PH_dom_sf"/>
</dbReference>
<name>A0A0C1MV38_9RICK</name>
<dbReference type="NCBIfam" id="NF008805">
    <property type="entry name" value="PRK11824.1"/>
    <property type="match status" value="1"/>
</dbReference>
<feature type="binding site" evidence="8">
    <location>
        <position position="485"/>
    </location>
    <ligand>
        <name>Mg(2+)</name>
        <dbReference type="ChEBI" id="CHEBI:18420"/>
    </ligand>
</feature>
<dbReference type="PATRIC" id="fig|86105.3.peg.396"/>
<dbReference type="GO" id="GO:0000287">
    <property type="term" value="F:magnesium ion binding"/>
    <property type="evidence" value="ECO:0007669"/>
    <property type="project" value="UniProtKB-UniRule"/>
</dbReference>
<sequence length="838" mass="93038">MFKLHTKIIDWNGKTLELETGKIARQADAAVVVKMGGTVVLCTVVGNKKQKEGIDFFPLTVNYQEKFYAIGKIPGGFNKRESKPSEHETLVSRLIDRPIRPLFPQGFYNEVQIVCTVLSYDTDYEADVLSIIGASAALTISGIPFTEPVAATRVGYIDGKFVLNQTYEETKTISDLDLIVSGTESSVLMVESAAKELSEELMLEAVMFGHKQFQPIIQAIKEFAAEVGKPAWEVSLVDNSEIDAKVKKLAEKELKAAYAEIQKQARNEKINAVEDKVTAELVTNQGLDEIKVKSAFKNLQKDLVRNNILDNNQRIDGRNPKEIRNIVGEVDFLPKTHGSALFTRGETQAICVTTLGTESSEQMVENLHGLRHDRFMLHYNFPPFSVGEVGRMGAPGRREIGHGKLAFRALTAILPPKEEFPYAIRVVSEITESNGSSSMATVCGSSMSMMAAGVPLKSSVAGIAMGLIKEGEKFSVLSDIMGDEDYLGDMDFKVAGTAKGITALQMDIKINGINEEIMKIALSQASEGRLHILGKMDEAISTSRSELNENAPRITSIKIEKDKIREVIGSGGKVIRDICEKSGAEINIADDGTVKIASNNDAGTQIALNMIKGITTNPEIGDVYDGVVIKLVDFGAIISFFGVREGLLHISELTNERGSNISNFLSLGQAVKVKVISLDHRTGKVKLTLKDKPNFSDDKKSSSQESEESTESESKREPREPRGEDKREPREPRGEDKREPRESRGEDRRELREPRGGDRREPRESRGEDRREPRESRGEDRHEPRESRGEDRHELREPRGENKDRDANFSRRKSGNGHKADQERTSTTEIAKKKKRFF</sequence>
<dbReference type="SUPFAM" id="SSF50249">
    <property type="entry name" value="Nucleic acid-binding proteins"/>
    <property type="match status" value="1"/>
</dbReference>
<evidence type="ECO:0000256" key="1">
    <source>
        <dbReference type="ARBA" id="ARBA00007404"/>
    </source>
</evidence>
<dbReference type="CDD" id="cd11363">
    <property type="entry name" value="RNase_PH_PNPase_1"/>
    <property type="match status" value="1"/>
</dbReference>
<evidence type="ECO:0000256" key="8">
    <source>
        <dbReference type="HAMAP-Rule" id="MF_01595"/>
    </source>
</evidence>
<keyword evidence="4 8" id="KW-0548">Nucleotidyltransferase</keyword>
<dbReference type="NCBIfam" id="TIGR03591">
    <property type="entry name" value="polynuc_phos"/>
    <property type="match status" value="1"/>
</dbReference>
<dbReference type="GO" id="GO:0000175">
    <property type="term" value="F:3'-5'-RNA exonuclease activity"/>
    <property type="evidence" value="ECO:0007669"/>
    <property type="project" value="TreeGrafter"/>
</dbReference>